<dbReference type="RefSeq" id="WP_184300357.1">
    <property type="nucleotide sequence ID" value="NZ_JACHXU010000001.1"/>
</dbReference>
<organism evidence="1 2">
    <name type="scientific">Aporhodopirellula rubra</name>
    <dbReference type="NCBI Taxonomy" id="980271"/>
    <lineage>
        <taxon>Bacteria</taxon>
        <taxon>Pseudomonadati</taxon>
        <taxon>Planctomycetota</taxon>
        <taxon>Planctomycetia</taxon>
        <taxon>Pirellulales</taxon>
        <taxon>Pirellulaceae</taxon>
        <taxon>Aporhodopirellula</taxon>
    </lineage>
</organism>
<dbReference type="EMBL" id="JACHXU010000001">
    <property type="protein sequence ID" value="MBB3204380.1"/>
    <property type="molecule type" value="Genomic_DNA"/>
</dbReference>
<reference evidence="1 2" key="1">
    <citation type="submission" date="2020-08" db="EMBL/GenBank/DDBJ databases">
        <title>Genomic Encyclopedia of Type Strains, Phase III (KMG-III): the genomes of soil and plant-associated and newly described type strains.</title>
        <authorList>
            <person name="Whitman W."/>
        </authorList>
    </citation>
    <scope>NUCLEOTIDE SEQUENCE [LARGE SCALE GENOMIC DNA]</scope>
    <source>
        <strain evidence="1 2">CECT 8075</strain>
    </source>
</reference>
<keyword evidence="2" id="KW-1185">Reference proteome</keyword>
<name>A0A7W5DU21_9BACT</name>
<evidence type="ECO:0000313" key="1">
    <source>
        <dbReference type="EMBL" id="MBB3204380.1"/>
    </source>
</evidence>
<protein>
    <recommendedName>
        <fullName evidence="3">DUF1853 family protein</fullName>
    </recommendedName>
</protein>
<proteinExistence type="predicted"/>
<evidence type="ECO:0000313" key="2">
    <source>
        <dbReference type="Proteomes" id="UP000536179"/>
    </source>
</evidence>
<dbReference type="Proteomes" id="UP000536179">
    <property type="component" value="Unassembled WGS sequence"/>
</dbReference>
<dbReference type="InterPro" id="IPR015003">
    <property type="entry name" value="DUF1853"/>
</dbReference>
<evidence type="ECO:0008006" key="3">
    <source>
        <dbReference type="Google" id="ProtNLM"/>
    </source>
</evidence>
<dbReference type="AlphaFoldDB" id="A0A7W5DU21"/>
<dbReference type="Pfam" id="PF08907">
    <property type="entry name" value="DUF1853"/>
    <property type="match status" value="1"/>
</dbReference>
<accession>A0A7W5DU21</accession>
<comment type="caution">
    <text evidence="1">The sequence shown here is derived from an EMBL/GenBank/DDBJ whole genome shotgun (WGS) entry which is preliminary data.</text>
</comment>
<gene>
    <name evidence="1" type="ORF">FHS27_000144</name>
</gene>
<sequence>MSANQEQLLRDLLWTVNSPSLIDSQRVPTRITADQIDVNHLVAFFSDRPSRKVGYYFERLLHYWLKHVRRADIVAHNLQIHSEQRTLGEIDFLYRDEQNQLVHIEAAVKFYLYQPDHAVLGSHFIGPNVRDTFERKMHRLFSHQLPLSVEHVPDVVHREAFVKGRIFYEHDAPAPPHLPPRMSADHLTGSILCLQQWNDQANTADVRYHILRKPFWLSECHYETDDPRLRSLTDAQAAVRNHFAEYPTPVLISQYNAGNETDTETDRFFIIPDDWPLPSETPTGKKSL</sequence>